<gene>
    <name evidence="2" type="ORF">CSOJ01_01562</name>
</gene>
<reference evidence="2 3" key="1">
    <citation type="journal article" date="2020" name="Phytopathology">
        <title>Genome Sequence Resources of Colletotrichum truncatum, C. plurivorum, C. musicola, and C. sojae: Four Species Pathogenic to Soybean (Glycine max).</title>
        <authorList>
            <person name="Rogerio F."/>
            <person name="Boufleur T.R."/>
            <person name="Ciampi-Guillardi M."/>
            <person name="Sukno S.A."/>
            <person name="Thon M.R."/>
            <person name="Massola Junior N.S."/>
            <person name="Baroncelli R."/>
        </authorList>
    </citation>
    <scope>NUCLEOTIDE SEQUENCE [LARGE SCALE GENOMIC DNA]</scope>
    <source>
        <strain evidence="2 3">LFN0009</strain>
    </source>
</reference>
<protein>
    <submittedName>
        <fullName evidence="2">Uncharacterized protein</fullName>
    </submittedName>
</protein>
<feature type="region of interest" description="Disordered" evidence="1">
    <location>
        <begin position="68"/>
        <end position="90"/>
    </location>
</feature>
<feature type="region of interest" description="Disordered" evidence="1">
    <location>
        <begin position="1"/>
        <end position="41"/>
    </location>
</feature>
<name>A0A8H6JTI8_9PEZI</name>
<comment type="caution">
    <text evidence="2">The sequence shown here is derived from an EMBL/GenBank/DDBJ whole genome shotgun (WGS) entry which is preliminary data.</text>
</comment>
<accession>A0A8H6JTI8</accession>
<dbReference type="EMBL" id="WIGN01000012">
    <property type="protein sequence ID" value="KAF6818905.1"/>
    <property type="molecule type" value="Genomic_DNA"/>
</dbReference>
<evidence type="ECO:0000256" key="1">
    <source>
        <dbReference type="SAM" id="MobiDB-lite"/>
    </source>
</evidence>
<feature type="compositionally biased region" description="Polar residues" evidence="1">
    <location>
        <begin position="32"/>
        <end position="41"/>
    </location>
</feature>
<keyword evidence="3" id="KW-1185">Reference proteome</keyword>
<dbReference type="Proteomes" id="UP000652219">
    <property type="component" value="Unassembled WGS sequence"/>
</dbReference>
<dbReference type="AlphaFoldDB" id="A0A8H6JTI8"/>
<sequence length="152" mass="16807">MAGCKATPNMTAADHGAVPVPSPDGGDERSTHQSCVTRNRSPHTAQQAPLLCFPDLCLLRRVAGNGLTLEEEERRRKKNRPRNRTPPPQDEAIDICWATTDAPCRCSVGFAEVLHFFSCPWVKMFVDQPVGRSTWLWQAGIASFCKLNSEAD</sequence>
<evidence type="ECO:0000313" key="2">
    <source>
        <dbReference type="EMBL" id="KAF6818905.1"/>
    </source>
</evidence>
<proteinExistence type="predicted"/>
<organism evidence="2 3">
    <name type="scientific">Colletotrichum sojae</name>
    <dbReference type="NCBI Taxonomy" id="2175907"/>
    <lineage>
        <taxon>Eukaryota</taxon>
        <taxon>Fungi</taxon>
        <taxon>Dikarya</taxon>
        <taxon>Ascomycota</taxon>
        <taxon>Pezizomycotina</taxon>
        <taxon>Sordariomycetes</taxon>
        <taxon>Hypocreomycetidae</taxon>
        <taxon>Glomerellales</taxon>
        <taxon>Glomerellaceae</taxon>
        <taxon>Colletotrichum</taxon>
        <taxon>Colletotrichum orchidearum species complex</taxon>
    </lineage>
</organism>
<evidence type="ECO:0000313" key="3">
    <source>
        <dbReference type="Proteomes" id="UP000652219"/>
    </source>
</evidence>